<dbReference type="SMART" id="SM00131">
    <property type="entry name" value="KU"/>
    <property type="match status" value="3"/>
</dbReference>
<keyword evidence="3" id="KW-0732">Signal</keyword>
<dbReference type="InterPro" id="IPR020901">
    <property type="entry name" value="Prtase_inh_Kunz-CS"/>
</dbReference>
<dbReference type="PANTHER" id="PTHR10083:SF374">
    <property type="entry name" value="BPTI_KUNITZ INHIBITOR DOMAIN-CONTAINING PROTEIN"/>
    <property type="match status" value="1"/>
</dbReference>
<dbReference type="GO" id="GO:0004867">
    <property type="term" value="F:serine-type endopeptidase inhibitor activity"/>
    <property type="evidence" value="ECO:0007669"/>
    <property type="project" value="InterPro"/>
</dbReference>
<dbReference type="PANTHER" id="PTHR10083">
    <property type="entry name" value="KUNITZ-TYPE PROTEASE INHIBITOR-RELATED"/>
    <property type="match status" value="1"/>
</dbReference>
<reference evidence="5" key="1">
    <citation type="submission" date="2015-07" db="EMBL/GenBank/DDBJ databases">
        <title>MeaNS - Measles Nucleotide Surveillance Program.</title>
        <authorList>
            <person name="Tran T."/>
            <person name="Druce J."/>
        </authorList>
    </citation>
    <scope>NUCLEOTIDE SEQUENCE</scope>
    <source>
        <strain evidence="5">UCB-OBI-ISO-001</strain>
        <tissue evidence="5">Gonad</tissue>
    </source>
</reference>
<feature type="chain" id="PRO_5005583986" description="BPTI/Kunitz inhibitor domain-containing protein" evidence="3">
    <location>
        <begin position="20"/>
        <end position="194"/>
    </location>
</feature>
<dbReference type="CDD" id="cd00109">
    <property type="entry name" value="Kunitz-type"/>
    <property type="match status" value="2"/>
</dbReference>
<dbReference type="OMA" id="GTCQPFM"/>
<gene>
    <name evidence="5" type="ORF">OCBIM_22004909mg</name>
</gene>
<organism evidence="5">
    <name type="scientific">Octopus bimaculoides</name>
    <name type="common">California two-spotted octopus</name>
    <dbReference type="NCBI Taxonomy" id="37653"/>
    <lineage>
        <taxon>Eukaryota</taxon>
        <taxon>Metazoa</taxon>
        <taxon>Spiralia</taxon>
        <taxon>Lophotrochozoa</taxon>
        <taxon>Mollusca</taxon>
        <taxon>Cephalopoda</taxon>
        <taxon>Coleoidea</taxon>
        <taxon>Octopodiformes</taxon>
        <taxon>Octopoda</taxon>
        <taxon>Incirrata</taxon>
        <taxon>Octopodidae</taxon>
        <taxon>Octopus</taxon>
    </lineage>
</organism>
<dbReference type="CDD" id="cd22593">
    <property type="entry name" value="Kunitz_conkunitzin"/>
    <property type="match status" value="1"/>
</dbReference>
<accession>A0A0L8HWN4</accession>
<dbReference type="PROSITE" id="PS00280">
    <property type="entry name" value="BPTI_KUNITZ_1"/>
    <property type="match status" value="1"/>
</dbReference>
<dbReference type="AlphaFoldDB" id="A0A0L8HWN4"/>
<dbReference type="SUPFAM" id="SSF57362">
    <property type="entry name" value="BPTI-like"/>
    <property type="match status" value="3"/>
</dbReference>
<dbReference type="Gene3D" id="4.10.410.10">
    <property type="entry name" value="Pancreatic trypsin inhibitor Kunitz domain"/>
    <property type="match status" value="3"/>
</dbReference>
<dbReference type="Pfam" id="PF00014">
    <property type="entry name" value="Kunitz_BPTI"/>
    <property type="match status" value="3"/>
</dbReference>
<dbReference type="KEGG" id="obi:106868343"/>
<sequence length="194" mass="22390">MLRLIHWLFLICVGLGVRAGPPYYYRTPIECGLPKDGGSCTLPSSLRWYFDTKSRTCKTFQFTCGGNGNNFRSYDECIGVCTNICFLPIGYGTGWQSINRYYFNKKEIKCKPFKYTGVGGNSNNFPSIGKCQNTCMSVCKLPSEVGTCRGYFPRFYYNYKRRRCMRFIYGGCGGNRNNFHTIRDCNKTCRNFRR</sequence>
<feature type="domain" description="BPTI/Kunitz inhibitor" evidence="4">
    <location>
        <begin position="31"/>
        <end position="81"/>
    </location>
</feature>
<keyword evidence="1" id="KW-0646">Protease inhibitor</keyword>
<evidence type="ECO:0000313" key="5">
    <source>
        <dbReference type="EMBL" id="KOF93205.1"/>
    </source>
</evidence>
<evidence type="ECO:0000256" key="1">
    <source>
        <dbReference type="ARBA" id="ARBA00022690"/>
    </source>
</evidence>
<evidence type="ECO:0000256" key="2">
    <source>
        <dbReference type="ARBA" id="ARBA00023157"/>
    </source>
</evidence>
<feature type="domain" description="BPTI/Kunitz inhibitor" evidence="4">
    <location>
        <begin position="139"/>
        <end position="189"/>
    </location>
</feature>
<evidence type="ECO:0000256" key="3">
    <source>
        <dbReference type="SAM" id="SignalP"/>
    </source>
</evidence>
<feature type="signal peptide" evidence="3">
    <location>
        <begin position="1"/>
        <end position="19"/>
    </location>
</feature>
<name>A0A0L8HWN4_OCTBM</name>
<protein>
    <recommendedName>
        <fullName evidence="4">BPTI/Kunitz inhibitor domain-containing protein</fullName>
    </recommendedName>
</protein>
<proteinExistence type="predicted"/>
<dbReference type="EMBL" id="KQ417213">
    <property type="protein sequence ID" value="KOF93205.1"/>
    <property type="molecule type" value="Genomic_DNA"/>
</dbReference>
<dbReference type="InterPro" id="IPR036880">
    <property type="entry name" value="Kunitz_BPTI_sf"/>
</dbReference>
<dbReference type="PROSITE" id="PS50279">
    <property type="entry name" value="BPTI_KUNITZ_2"/>
    <property type="match status" value="3"/>
</dbReference>
<dbReference type="InterPro" id="IPR050098">
    <property type="entry name" value="TFPI/VKTCI-like"/>
</dbReference>
<dbReference type="PRINTS" id="PR00759">
    <property type="entry name" value="BASICPTASE"/>
</dbReference>
<dbReference type="FunFam" id="4.10.410.10:FF:000021">
    <property type="entry name" value="Serine protease inhibitor, putative"/>
    <property type="match status" value="1"/>
</dbReference>
<dbReference type="STRING" id="37653.A0A0L8HWN4"/>
<dbReference type="OrthoDB" id="4473401at2759"/>
<evidence type="ECO:0000259" key="4">
    <source>
        <dbReference type="PROSITE" id="PS50279"/>
    </source>
</evidence>
<feature type="domain" description="BPTI/Kunitz inhibitor" evidence="4">
    <location>
        <begin position="85"/>
        <end position="135"/>
    </location>
</feature>
<keyword evidence="2" id="KW-1015">Disulfide bond</keyword>
<dbReference type="InterPro" id="IPR002223">
    <property type="entry name" value="Kunitz_BPTI"/>
</dbReference>